<dbReference type="Gene3D" id="1.20.910.10">
    <property type="entry name" value="Heme oxygenase-like"/>
    <property type="match status" value="1"/>
</dbReference>
<dbReference type="STRING" id="1789224.BFG52_05350"/>
<gene>
    <name evidence="1" type="ORF">BFG52_05350</name>
</gene>
<evidence type="ECO:0000313" key="1">
    <source>
        <dbReference type="EMBL" id="AOA57833.1"/>
    </source>
</evidence>
<dbReference type="InterPro" id="IPR016053">
    <property type="entry name" value="Haem_Oase-like"/>
</dbReference>
<protein>
    <submittedName>
        <fullName evidence="1">Biliverdin-producing heme oxygenase</fullName>
    </submittedName>
</protein>
<dbReference type="RefSeq" id="WP_067553365.1">
    <property type="nucleotide sequence ID" value="NZ_CP016895.1"/>
</dbReference>
<dbReference type="InterPro" id="IPR016084">
    <property type="entry name" value="Haem_Oase-like_multi-hlx"/>
</dbReference>
<reference evidence="1 2" key="1">
    <citation type="submission" date="2016-08" db="EMBL/GenBank/DDBJ databases">
        <authorList>
            <person name="Seilhamer J.J."/>
        </authorList>
    </citation>
    <scope>NUCLEOTIDE SEQUENCE [LARGE SCALE GENOMIC DNA]</scope>
    <source>
        <strain evidence="1 2">BRTC-1</strain>
    </source>
</reference>
<dbReference type="Pfam" id="PF01126">
    <property type="entry name" value="Heme_oxygenase"/>
    <property type="match status" value="1"/>
</dbReference>
<dbReference type="GO" id="GO:0004392">
    <property type="term" value="F:heme oxygenase (decyclizing) activity"/>
    <property type="evidence" value="ECO:0007669"/>
    <property type="project" value="InterPro"/>
</dbReference>
<sequence length="194" mass="21990">MTDTTQNTLSLRLKTETAIEHDRMEMLMEQAKVFESKENYAQFTLSQYYFQRDIEYLYQSTAVGAVIPDLDIRGRSEAARQDLTDLGIQPQGMDISTLHVRYPQALGWIYVSEGSTLGAAFLFKEAQAKLGFSADFAARNLAAYPEGRMRVWKRFKQALDDAQFSPSEQQQVVDGAMQAFAHFGDLLSHLDTLK</sequence>
<dbReference type="SUPFAM" id="SSF48613">
    <property type="entry name" value="Heme oxygenase-like"/>
    <property type="match status" value="1"/>
</dbReference>
<dbReference type="Proteomes" id="UP000093391">
    <property type="component" value="Chromosome"/>
</dbReference>
<accession>A0A1B2LYI1</accession>
<dbReference type="OrthoDB" id="9149607at2"/>
<dbReference type="CDD" id="cd19166">
    <property type="entry name" value="HemeO-bac"/>
    <property type="match status" value="1"/>
</dbReference>
<name>A0A1B2LYI1_9GAMM</name>
<dbReference type="KEGG" id="ala:BFG52_05350"/>
<dbReference type="AlphaFoldDB" id="A0A1B2LYI1"/>
<proteinExistence type="predicted"/>
<keyword evidence="2" id="KW-1185">Reference proteome</keyword>
<evidence type="ECO:0000313" key="2">
    <source>
        <dbReference type="Proteomes" id="UP000093391"/>
    </source>
</evidence>
<dbReference type="EMBL" id="CP016895">
    <property type="protein sequence ID" value="AOA57833.1"/>
    <property type="molecule type" value="Genomic_DNA"/>
</dbReference>
<organism evidence="1 2">
    <name type="scientific">Acinetobacter larvae</name>
    <dbReference type="NCBI Taxonomy" id="1789224"/>
    <lineage>
        <taxon>Bacteria</taxon>
        <taxon>Pseudomonadati</taxon>
        <taxon>Pseudomonadota</taxon>
        <taxon>Gammaproteobacteria</taxon>
        <taxon>Moraxellales</taxon>
        <taxon>Moraxellaceae</taxon>
        <taxon>Acinetobacter</taxon>
    </lineage>
</organism>
<dbReference type="GO" id="GO:0006788">
    <property type="term" value="P:heme oxidation"/>
    <property type="evidence" value="ECO:0007669"/>
    <property type="project" value="InterPro"/>
</dbReference>